<evidence type="ECO:0000313" key="1">
    <source>
        <dbReference type="EMBL" id="KKW32307.1"/>
    </source>
</evidence>
<sequence>MKAKIAYAVAGIAVVALVIAAVLGRDERNAVGLARDAKLEEICRLAFDHGAYFATWEKGLETCKERYGLLVNGLNSGETIEACLFAGLPAFCTTRDRGLQVDFLHASSRTASRVYLSAENANDLKRAEPYIQRLK</sequence>
<accession>A0A0G1ZVE3</accession>
<dbReference type="EMBL" id="LCRI01000028">
    <property type="protein sequence ID" value="KKW32307.1"/>
    <property type="molecule type" value="Genomic_DNA"/>
</dbReference>
<gene>
    <name evidence="1" type="ORF">UY77_C0028G0005</name>
</gene>
<reference evidence="1 2" key="1">
    <citation type="journal article" date="2015" name="Nature">
        <title>rRNA introns, odd ribosomes, and small enigmatic genomes across a large radiation of phyla.</title>
        <authorList>
            <person name="Brown C.T."/>
            <person name="Hug L.A."/>
            <person name="Thomas B.C."/>
            <person name="Sharon I."/>
            <person name="Castelle C.J."/>
            <person name="Singh A."/>
            <person name="Wilkins M.J."/>
            <person name="Williams K.H."/>
            <person name="Banfield J.F."/>
        </authorList>
    </citation>
    <scope>NUCLEOTIDE SEQUENCE [LARGE SCALE GENOMIC DNA]</scope>
</reference>
<protein>
    <submittedName>
        <fullName evidence="1">Uncharacterized protein</fullName>
    </submittedName>
</protein>
<dbReference type="Proteomes" id="UP000034711">
    <property type="component" value="Unassembled WGS sequence"/>
</dbReference>
<name>A0A0G1ZVE3_9BACT</name>
<evidence type="ECO:0000313" key="2">
    <source>
        <dbReference type="Proteomes" id="UP000034711"/>
    </source>
</evidence>
<organism evidence="1 2">
    <name type="scientific">Candidatus Uhrbacteria bacterium GW2011_GWA2_53_10</name>
    <dbReference type="NCBI Taxonomy" id="1618980"/>
    <lineage>
        <taxon>Bacteria</taxon>
        <taxon>Candidatus Uhriibacteriota</taxon>
    </lineage>
</organism>
<dbReference type="AlphaFoldDB" id="A0A0G1ZVE3"/>
<proteinExistence type="predicted"/>
<comment type="caution">
    <text evidence="1">The sequence shown here is derived from an EMBL/GenBank/DDBJ whole genome shotgun (WGS) entry which is preliminary data.</text>
</comment>